<dbReference type="PROSITE" id="PS00053">
    <property type="entry name" value="RIBOSOMAL_S8"/>
    <property type="match status" value="1"/>
</dbReference>
<dbReference type="Proteomes" id="UP000177528">
    <property type="component" value="Unassembled WGS sequence"/>
</dbReference>
<protein>
    <recommendedName>
        <fullName evidence="4">Small ribosomal subunit protein uS8</fullName>
    </recommendedName>
    <alternativeName>
        <fullName evidence="5">30S ribosomal protein S8</fullName>
    </alternativeName>
</protein>
<dbReference type="EMBL" id="MHHR01000014">
    <property type="protein sequence ID" value="OGY34376.1"/>
    <property type="molecule type" value="Genomic_DNA"/>
</dbReference>
<keyword evidence="3 6" id="KW-0687">Ribonucleoprotein</keyword>
<dbReference type="GO" id="GO:0003735">
    <property type="term" value="F:structural constituent of ribosome"/>
    <property type="evidence" value="ECO:0007669"/>
    <property type="project" value="InterPro"/>
</dbReference>
<dbReference type="Pfam" id="PF00410">
    <property type="entry name" value="Ribosomal_S8"/>
    <property type="match status" value="1"/>
</dbReference>
<dbReference type="SUPFAM" id="SSF56047">
    <property type="entry name" value="Ribosomal protein S8"/>
    <property type="match status" value="1"/>
</dbReference>
<evidence type="ECO:0000256" key="6">
    <source>
        <dbReference type="RuleBase" id="RU003660"/>
    </source>
</evidence>
<dbReference type="InterPro" id="IPR047863">
    <property type="entry name" value="Ribosomal_uS8_CS"/>
</dbReference>
<dbReference type="GO" id="GO:0005840">
    <property type="term" value="C:ribosome"/>
    <property type="evidence" value="ECO:0007669"/>
    <property type="project" value="UniProtKB-KW"/>
</dbReference>
<organism evidence="7 8">
    <name type="scientific">Candidatus Andersenbacteria bacterium RIFCSPHIGHO2_12_FULL_45_11</name>
    <dbReference type="NCBI Taxonomy" id="1797281"/>
    <lineage>
        <taxon>Bacteria</taxon>
        <taxon>Candidatus Anderseniibacteriota</taxon>
    </lineage>
</organism>
<dbReference type="GO" id="GO:1990904">
    <property type="term" value="C:ribonucleoprotein complex"/>
    <property type="evidence" value="ECO:0007669"/>
    <property type="project" value="UniProtKB-KW"/>
</dbReference>
<comment type="caution">
    <text evidence="7">The sequence shown here is derived from an EMBL/GenBank/DDBJ whole genome shotgun (WGS) entry which is preliminary data.</text>
</comment>
<dbReference type="FunFam" id="3.30.1490.10:FF:000001">
    <property type="entry name" value="30S ribosomal protein S8"/>
    <property type="match status" value="1"/>
</dbReference>
<dbReference type="GO" id="GO:0006412">
    <property type="term" value="P:translation"/>
    <property type="evidence" value="ECO:0007669"/>
    <property type="project" value="InterPro"/>
</dbReference>
<evidence type="ECO:0000313" key="8">
    <source>
        <dbReference type="Proteomes" id="UP000177528"/>
    </source>
</evidence>
<gene>
    <name evidence="7" type="ORF">A3D99_02585</name>
</gene>
<dbReference type="AlphaFoldDB" id="A0A1G1X2X8"/>
<evidence type="ECO:0000256" key="4">
    <source>
        <dbReference type="ARBA" id="ARBA00035258"/>
    </source>
</evidence>
<evidence type="ECO:0000256" key="5">
    <source>
        <dbReference type="ARBA" id="ARBA00035525"/>
    </source>
</evidence>
<evidence type="ECO:0000256" key="1">
    <source>
        <dbReference type="ARBA" id="ARBA00006471"/>
    </source>
</evidence>
<comment type="similarity">
    <text evidence="1 6">Belongs to the universal ribosomal protein uS8 family.</text>
</comment>
<dbReference type="PANTHER" id="PTHR11758">
    <property type="entry name" value="40S RIBOSOMAL PROTEIN S15A"/>
    <property type="match status" value="1"/>
</dbReference>
<reference evidence="7 8" key="1">
    <citation type="journal article" date="2016" name="Nat. Commun.">
        <title>Thousands of microbial genomes shed light on interconnected biogeochemical processes in an aquifer system.</title>
        <authorList>
            <person name="Anantharaman K."/>
            <person name="Brown C.T."/>
            <person name="Hug L.A."/>
            <person name="Sharon I."/>
            <person name="Castelle C.J."/>
            <person name="Probst A.J."/>
            <person name="Thomas B.C."/>
            <person name="Singh A."/>
            <person name="Wilkins M.J."/>
            <person name="Karaoz U."/>
            <person name="Brodie E.L."/>
            <person name="Williams K.H."/>
            <person name="Hubbard S.S."/>
            <person name="Banfield J.F."/>
        </authorList>
    </citation>
    <scope>NUCLEOTIDE SEQUENCE [LARGE SCALE GENOMIC DNA]</scope>
</reference>
<evidence type="ECO:0000313" key="7">
    <source>
        <dbReference type="EMBL" id="OGY34376.1"/>
    </source>
</evidence>
<dbReference type="InterPro" id="IPR000630">
    <property type="entry name" value="Ribosomal_uS8"/>
</dbReference>
<dbReference type="Gene3D" id="3.30.1370.30">
    <property type="match status" value="1"/>
</dbReference>
<dbReference type="InterPro" id="IPR035987">
    <property type="entry name" value="Ribosomal_uS8_sf"/>
</dbReference>
<name>A0A1G1X2X8_9BACT</name>
<proteinExistence type="inferred from homology"/>
<accession>A0A1G1X2X8</accession>
<sequence length="128" mass="13979">MDTVSNILTILMNGQRVGKKRVAVPYSKFAESLLAFMKKSDFIGDVRTQESPIAKLVVSLSYTESGKPKISGVKRISKPGRRVYAGAAHMPYTHQDSGMVVVSTPQGLMDEKHARGKKVGGELICAIW</sequence>
<dbReference type="GO" id="GO:0005737">
    <property type="term" value="C:cytoplasm"/>
    <property type="evidence" value="ECO:0007669"/>
    <property type="project" value="UniProtKB-ARBA"/>
</dbReference>
<dbReference type="Gene3D" id="3.30.1490.10">
    <property type="match status" value="1"/>
</dbReference>
<keyword evidence="2 6" id="KW-0689">Ribosomal protein</keyword>
<evidence type="ECO:0000256" key="3">
    <source>
        <dbReference type="ARBA" id="ARBA00023274"/>
    </source>
</evidence>
<evidence type="ECO:0000256" key="2">
    <source>
        <dbReference type="ARBA" id="ARBA00022980"/>
    </source>
</evidence>